<dbReference type="PROSITE" id="PS50002">
    <property type="entry name" value="SH3"/>
    <property type="match status" value="1"/>
</dbReference>
<feature type="compositionally biased region" description="Pro residues" evidence="3">
    <location>
        <begin position="639"/>
        <end position="648"/>
    </location>
</feature>
<feature type="region of interest" description="Disordered" evidence="3">
    <location>
        <begin position="984"/>
        <end position="1008"/>
    </location>
</feature>
<evidence type="ECO:0000313" key="6">
    <source>
        <dbReference type="Proteomes" id="UP000237631"/>
    </source>
</evidence>
<feature type="compositionally biased region" description="Acidic residues" evidence="3">
    <location>
        <begin position="392"/>
        <end position="407"/>
    </location>
</feature>
<keyword evidence="1 2" id="KW-0728">SH3 domain</keyword>
<dbReference type="CDD" id="cd11887">
    <property type="entry name" value="SH3_Bbc1"/>
    <property type="match status" value="1"/>
</dbReference>
<dbReference type="InterPro" id="IPR051412">
    <property type="entry name" value="Formin_Homology_Diaphanous_sf"/>
</dbReference>
<feature type="compositionally biased region" description="Acidic residues" evidence="3">
    <location>
        <begin position="427"/>
        <end position="445"/>
    </location>
</feature>
<feature type="compositionally biased region" description="Pro residues" evidence="3">
    <location>
        <begin position="835"/>
        <end position="848"/>
    </location>
</feature>
<dbReference type="GO" id="GO:0005884">
    <property type="term" value="C:actin filament"/>
    <property type="evidence" value="ECO:0007669"/>
    <property type="project" value="TreeGrafter"/>
</dbReference>
<dbReference type="AlphaFoldDB" id="A0A2S6CLZ7"/>
<feature type="region of interest" description="Disordered" evidence="3">
    <location>
        <begin position="42"/>
        <end position="177"/>
    </location>
</feature>
<feature type="compositionally biased region" description="Acidic residues" evidence="3">
    <location>
        <begin position="324"/>
        <end position="337"/>
    </location>
</feature>
<feature type="compositionally biased region" description="Basic residues" evidence="3">
    <location>
        <begin position="563"/>
        <end position="580"/>
    </location>
</feature>
<gene>
    <name evidence="5" type="ORF">CBER1_02315</name>
</gene>
<feature type="compositionally biased region" description="Polar residues" evidence="3">
    <location>
        <begin position="627"/>
        <end position="636"/>
    </location>
</feature>
<evidence type="ECO:0000313" key="5">
    <source>
        <dbReference type="EMBL" id="PPJ60754.1"/>
    </source>
</evidence>
<dbReference type="SUPFAM" id="SSF50044">
    <property type="entry name" value="SH3-domain"/>
    <property type="match status" value="1"/>
</dbReference>
<dbReference type="InterPro" id="IPR035552">
    <property type="entry name" value="Mti1_SH3"/>
</dbReference>
<dbReference type="EMBL" id="PNEN01000211">
    <property type="protein sequence ID" value="PPJ60754.1"/>
    <property type="molecule type" value="Genomic_DNA"/>
</dbReference>
<feature type="compositionally biased region" description="Pro residues" evidence="3">
    <location>
        <begin position="214"/>
        <end position="229"/>
    </location>
</feature>
<feature type="compositionally biased region" description="Pro residues" evidence="3">
    <location>
        <begin position="918"/>
        <end position="931"/>
    </location>
</feature>
<dbReference type="Pfam" id="PF25459">
    <property type="entry name" value="AIM3_BBC1_C"/>
    <property type="match status" value="1"/>
</dbReference>
<name>A0A2S6CLZ7_9PEZI</name>
<evidence type="ECO:0000256" key="3">
    <source>
        <dbReference type="SAM" id="MobiDB-lite"/>
    </source>
</evidence>
<dbReference type="InterPro" id="IPR036028">
    <property type="entry name" value="SH3-like_dom_sf"/>
</dbReference>
<feature type="compositionally biased region" description="Basic and acidic residues" evidence="3">
    <location>
        <begin position="231"/>
        <end position="252"/>
    </location>
</feature>
<feature type="compositionally biased region" description="Low complexity" evidence="3">
    <location>
        <begin position="287"/>
        <end position="296"/>
    </location>
</feature>
<evidence type="ECO:0000256" key="2">
    <source>
        <dbReference type="PROSITE-ProRule" id="PRU00192"/>
    </source>
</evidence>
<feature type="compositionally biased region" description="Pro residues" evidence="3">
    <location>
        <begin position="145"/>
        <end position="171"/>
    </location>
</feature>
<protein>
    <recommendedName>
        <fullName evidence="4">SH3 domain-containing protein</fullName>
    </recommendedName>
</protein>
<proteinExistence type="predicted"/>
<comment type="caution">
    <text evidence="5">The sequence shown here is derived from an EMBL/GenBank/DDBJ whole genome shotgun (WGS) entry which is preliminary data.</text>
</comment>
<feature type="compositionally biased region" description="Low complexity" evidence="3">
    <location>
        <begin position="470"/>
        <end position="481"/>
    </location>
</feature>
<feature type="region of interest" description="Disordered" evidence="3">
    <location>
        <begin position="192"/>
        <end position="961"/>
    </location>
</feature>
<dbReference type="PANTHER" id="PTHR45691:SF6">
    <property type="entry name" value="PROTEIN DIAPHANOUS"/>
    <property type="match status" value="1"/>
</dbReference>
<dbReference type="Proteomes" id="UP000237631">
    <property type="component" value="Unassembled WGS sequence"/>
</dbReference>
<dbReference type="STRING" id="357750.A0A2S6CLZ7"/>
<feature type="compositionally biased region" description="Basic and acidic residues" evidence="3">
    <location>
        <begin position="446"/>
        <end position="459"/>
    </location>
</feature>
<feature type="compositionally biased region" description="Basic and acidic residues" evidence="3">
    <location>
        <begin position="932"/>
        <end position="941"/>
    </location>
</feature>
<dbReference type="Gene3D" id="2.30.30.40">
    <property type="entry name" value="SH3 Domains"/>
    <property type="match status" value="1"/>
</dbReference>
<evidence type="ECO:0000259" key="4">
    <source>
        <dbReference type="PROSITE" id="PS50002"/>
    </source>
</evidence>
<dbReference type="Pfam" id="PF00018">
    <property type="entry name" value="SH3_1"/>
    <property type="match status" value="1"/>
</dbReference>
<dbReference type="GO" id="GO:0030041">
    <property type="term" value="P:actin filament polymerization"/>
    <property type="evidence" value="ECO:0007669"/>
    <property type="project" value="TreeGrafter"/>
</dbReference>
<feature type="compositionally biased region" description="Pro residues" evidence="3">
    <location>
        <begin position="113"/>
        <end position="127"/>
    </location>
</feature>
<feature type="compositionally biased region" description="Basic and acidic residues" evidence="3">
    <location>
        <begin position="297"/>
        <end position="306"/>
    </location>
</feature>
<feature type="compositionally biased region" description="Pro residues" evidence="3">
    <location>
        <begin position="805"/>
        <end position="824"/>
    </location>
</feature>
<reference evidence="6" key="1">
    <citation type="journal article" date="2017" name="bioRxiv">
        <title>Conservation of a gene cluster reveals novel cercosporin biosynthetic mechanisms and extends production to the genus Colletotrichum.</title>
        <authorList>
            <person name="de Jonge R."/>
            <person name="Ebert M.K."/>
            <person name="Huitt-Roehl C.R."/>
            <person name="Pal P."/>
            <person name="Suttle J.C."/>
            <person name="Spanner R.E."/>
            <person name="Neubauer J.D."/>
            <person name="Jurick W.M.II."/>
            <person name="Stott K.A."/>
            <person name="Secor G.A."/>
            <person name="Thomma B.P.H.J."/>
            <person name="Van de Peer Y."/>
            <person name="Townsend C.A."/>
            <person name="Bolton M.D."/>
        </authorList>
    </citation>
    <scope>NUCLEOTIDE SEQUENCE [LARGE SCALE GENOMIC DNA]</scope>
    <source>
        <strain evidence="6">CBS538.71</strain>
    </source>
</reference>
<accession>A0A2S6CLZ7</accession>
<dbReference type="SMART" id="SM00326">
    <property type="entry name" value="SH3"/>
    <property type="match status" value="1"/>
</dbReference>
<evidence type="ECO:0000256" key="1">
    <source>
        <dbReference type="ARBA" id="ARBA00022443"/>
    </source>
</evidence>
<feature type="compositionally biased region" description="Basic and acidic residues" evidence="3">
    <location>
        <begin position="275"/>
        <end position="286"/>
    </location>
</feature>
<feature type="compositionally biased region" description="Basic and acidic residues" evidence="3">
    <location>
        <begin position="781"/>
        <end position="796"/>
    </location>
</feature>
<sequence>MASLFKVKALYEFEAKEEDDLGFDGGQIIDVTEEIDANWLEGKYTDASGESKSGIFPREFVEKYEPPVPSRPTRPARPKQEPVPEPVPEPVEATPASEPREDARDVPAVPAVTKPPLPPVDTTPALPPREEVRSPHANVKSPTLPTEPPAAPKPTPAEPATPAAKKPPPPIAAKSNAFRDRIAAFNAPAAAPIAPMVPGGPRSGANTFIKKPFVAPPPMANSYVPPPVKAEPVHKPYIREEDPEIKRRREEDQAAAEAAGFSVDASGEQEDDAEDAPKPQTLKERIALLQQQQLEQAQRRADGGQKKEKKVAPRQASESSEQGELPELDAEADESEDTTPHPRQSLEAPVERPRVPSAQRKPSEPLSPGTVAPDSELVSDGNDADQSAAGETTEDDTGTIGPEDSDETSAPRPLQRTPTVSKRDPAANEENDTTEDAEDDEDSMDEETRKRMEIRERMAKMSGGMGMPGMFGAMPLPGAAPIKKRKEKKPSDEAAPTSPPQQQRVPMIPVPGIHRVQSPESAASQRDERFAPAHGDDEVESVPPPRRSTGEDRGPPPPIPTGKMKRRKSSFSMRISRRGNKTPWQPSGHHVRDAFSSEGVLDEPTEQAAGKSRPPQERGAPPPVPGSQPSRASTIESRPVPPPPPPHANPLSPGTGSESDDEASVRNLDSTAATPGAETPGLPTRNMSVRSPPPVPGSETAKSPEGRRASYFSVESQTAASDRRASRAPPPVPGSPITSPRAPPPPPPQAVSHTTDLQAGDHERESEYEGDYDTDIASSAKHKDALKAGTHVREPSLDDNTDSQSPPPPPHGTAPRSVPPPPPAHATRPSMDAPRAPPPVPPAAPRDPVPGDDDYDPFRYDSTRGPPPPPVHSAIPVAAPPVPPPRQLEPESSADDADELYSVTPPKRSFEDSSRLAPAPPAAQPPPPIRAPPRESVDQHRSNVAMRRSMDQPRPSMDNGHIAQDIDMAESTIWWSAPQALPPSLQNRQGVDILSESEETTASKRGGRKEVTKEIYVLYIDYSQTIITVRFDASNPTDAQIEQQHRPPPTKLRQEQLERYWQRFGRNISESANALGHAKKDTSVGNGSPAALPAELIKSIPKALQPVGNRAYGALVYANLANASTQQFDEIRPGDIVTLRNTRFEGTHGAVKHKYKQEYGSMHVAIVEEWDGTRRAIRGWEQGREKQKVRSEKFRLGDLRSGEVKVWRVVGRDWVEWETSQ</sequence>
<dbReference type="InterPro" id="IPR057402">
    <property type="entry name" value="AIM3_BBC1_C"/>
</dbReference>
<feature type="compositionally biased region" description="Pro residues" evidence="3">
    <location>
        <begin position="878"/>
        <end position="887"/>
    </location>
</feature>
<dbReference type="OrthoDB" id="207120at2759"/>
<dbReference type="PANTHER" id="PTHR45691">
    <property type="entry name" value="PROTEIN DIAPHANOUS"/>
    <property type="match status" value="1"/>
</dbReference>
<dbReference type="InterPro" id="IPR001452">
    <property type="entry name" value="SH3_domain"/>
</dbReference>
<keyword evidence="6" id="KW-1185">Reference proteome</keyword>
<feature type="domain" description="SH3" evidence="4">
    <location>
        <begin position="2"/>
        <end position="66"/>
    </location>
</feature>
<organism evidence="5 6">
    <name type="scientific">Cercospora berteroae</name>
    <dbReference type="NCBI Taxonomy" id="357750"/>
    <lineage>
        <taxon>Eukaryota</taxon>
        <taxon>Fungi</taxon>
        <taxon>Dikarya</taxon>
        <taxon>Ascomycota</taxon>
        <taxon>Pezizomycotina</taxon>
        <taxon>Dothideomycetes</taxon>
        <taxon>Dothideomycetidae</taxon>
        <taxon>Mycosphaerellales</taxon>
        <taxon>Mycosphaerellaceae</taxon>
        <taxon>Cercospora</taxon>
    </lineage>
</organism>
<feature type="compositionally biased region" description="Low complexity" evidence="3">
    <location>
        <begin position="825"/>
        <end position="834"/>
    </location>
</feature>
<feature type="compositionally biased region" description="Basic and acidic residues" evidence="3">
    <location>
        <begin position="525"/>
        <end position="536"/>
    </location>
</feature>